<proteinExistence type="predicted"/>
<dbReference type="Proteomes" id="UP000288716">
    <property type="component" value="Unassembled WGS sequence"/>
</dbReference>
<gene>
    <name evidence="1" type="ORF">B4U80_08893</name>
</gene>
<dbReference type="EMBL" id="NCKV01001749">
    <property type="protein sequence ID" value="RWS27837.1"/>
    <property type="molecule type" value="Genomic_DNA"/>
</dbReference>
<evidence type="ECO:0000313" key="2">
    <source>
        <dbReference type="Proteomes" id="UP000288716"/>
    </source>
</evidence>
<name>A0A443SJX7_9ACAR</name>
<protein>
    <submittedName>
        <fullName evidence="1">Uncharacterized protein</fullName>
    </submittedName>
</protein>
<reference evidence="1 2" key="1">
    <citation type="journal article" date="2018" name="Gigascience">
        <title>Genomes of trombidid mites reveal novel predicted allergens and laterally-transferred genes associated with secondary metabolism.</title>
        <authorList>
            <person name="Dong X."/>
            <person name="Chaisiri K."/>
            <person name="Xia D."/>
            <person name="Armstrong S.D."/>
            <person name="Fang Y."/>
            <person name="Donnelly M.J."/>
            <person name="Kadowaki T."/>
            <person name="McGarry J.W."/>
            <person name="Darby A.C."/>
            <person name="Makepeace B.L."/>
        </authorList>
    </citation>
    <scope>NUCLEOTIDE SEQUENCE [LARGE SCALE GENOMIC DNA]</scope>
    <source>
        <strain evidence="1">UoL-UT</strain>
    </source>
</reference>
<accession>A0A443SJX7</accession>
<sequence length="13" mass="1563">MDIRQLFAHPHTP</sequence>
<organism evidence="1 2">
    <name type="scientific">Leptotrombidium deliense</name>
    <dbReference type="NCBI Taxonomy" id="299467"/>
    <lineage>
        <taxon>Eukaryota</taxon>
        <taxon>Metazoa</taxon>
        <taxon>Ecdysozoa</taxon>
        <taxon>Arthropoda</taxon>
        <taxon>Chelicerata</taxon>
        <taxon>Arachnida</taxon>
        <taxon>Acari</taxon>
        <taxon>Acariformes</taxon>
        <taxon>Trombidiformes</taxon>
        <taxon>Prostigmata</taxon>
        <taxon>Anystina</taxon>
        <taxon>Parasitengona</taxon>
        <taxon>Trombiculoidea</taxon>
        <taxon>Trombiculidae</taxon>
        <taxon>Leptotrombidium</taxon>
    </lineage>
</organism>
<comment type="caution">
    <text evidence="1">The sequence shown here is derived from an EMBL/GenBank/DDBJ whole genome shotgun (WGS) entry which is preliminary data.</text>
</comment>
<dbReference type="VEuPathDB" id="VectorBase:LDEU004203"/>
<keyword evidence="2" id="KW-1185">Reference proteome</keyword>
<evidence type="ECO:0000313" key="1">
    <source>
        <dbReference type="EMBL" id="RWS27837.1"/>
    </source>
</evidence>